<dbReference type="SUPFAM" id="SSF50814">
    <property type="entry name" value="Lipocalins"/>
    <property type="match status" value="1"/>
</dbReference>
<evidence type="ECO:0000256" key="10">
    <source>
        <dbReference type="ARBA" id="ARBA00057024"/>
    </source>
</evidence>
<evidence type="ECO:0000256" key="9">
    <source>
        <dbReference type="ARBA" id="ARBA00023288"/>
    </source>
</evidence>
<dbReference type="RefSeq" id="WP_017010996.1">
    <property type="nucleotide sequence ID" value="NZ_FOWR01000004.1"/>
</dbReference>
<accession>A0A1I5KQQ0</accession>
<dbReference type="FunFam" id="2.40.128.20:FF:000002">
    <property type="entry name" value="Outer membrane lipoprotein Blc"/>
    <property type="match status" value="1"/>
</dbReference>
<name>A0A1I5KQQ0_9GAMM</name>
<dbReference type="PROSITE" id="PS51257">
    <property type="entry name" value="PROKAR_LIPOPROTEIN"/>
    <property type="match status" value="1"/>
</dbReference>
<dbReference type="OrthoDB" id="9793905at2"/>
<organism evidence="14 15">
    <name type="scientific">Enterovibrio norvegicus DSM 15893</name>
    <dbReference type="NCBI Taxonomy" id="1121869"/>
    <lineage>
        <taxon>Bacteria</taxon>
        <taxon>Pseudomonadati</taxon>
        <taxon>Pseudomonadota</taxon>
        <taxon>Gammaproteobacteria</taxon>
        <taxon>Vibrionales</taxon>
        <taxon>Vibrionaceae</taxon>
        <taxon>Enterovibrio</taxon>
    </lineage>
</organism>
<dbReference type="PRINTS" id="PR01171">
    <property type="entry name" value="BCTLIPOCALIN"/>
</dbReference>
<comment type="similarity">
    <text evidence="2 12">Belongs to the calycin superfamily. Lipocalin family.</text>
</comment>
<protein>
    <recommendedName>
        <fullName evidence="11 12">Outer membrane lipoprotein Blc</fullName>
    </recommendedName>
</protein>
<dbReference type="CDD" id="cd19438">
    <property type="entry name" value="lipocalin_Blc-like"/>
    <property type="match status" value="1"/>
</dbReference>
<evidence type="ECO:0000259" key="13">
    <source>
        <dbReference type="Pfam" id="PF08212"/>
    </source>
</evidence>
<dbReference type="STRING" id="1121869.SAMN03084138_00706"/>
<evidence type="ECO:0000256" key="6">
    <source>
        <dbReference type="ARBA" id="ARBA00023136"/>
    </source>
</evidence>
<evidence type="ECO:0000256" key="4">
    <source>
        <dbReference type="ARBA" id="ARBA00022729"/>
    </source>
</evidence>
<dbReference type="PANTHER" id="PTHR10612:SF34">
    <property type="entry name" value="APOLIPOPROTEIN D"/>
    <property type="match status" value="1"/>
</dbReference>
<comment type="function">
    <text evidence="10 12">Involved in the storage or transport of lipids necessary for membrane maintenance under stressful conditions. Displays a binding preference for lysophospholipids.</text>
</comment>
<comment type="subunit">
    <text evidence="3 12">Homodimer.</text>
</comment>
<dbReference type="InterPro" id="IPR000566">
    <property type="entry name" value="Lipocln_cytosolic_FA-bd_dom"/>
</dbReference>
<dbReference type="InterPro" id="IPR012674">
    <property type="entry name" value="Calycin"/>
</dbReference>
<evidence type="ECO:0000256" key="5">
    <source>
        <dbReference type="ARBA" id="ARBA00023121"/>
    </source>
</evidence>
<reference evidence="14 15" key="1">
    <citation type="submission" date="2016-10" db="EMBL/GenBank/DDBJ databases">
        <authorList>
            <person name="de Groot N.N."/>
        </authorList>
    </citation>
    <scope>NUCLEOTIDE SEQUENCE [LARGE SCALE GENOMIC DNA]</scope>
    <source>
        <strain evidence="14 15">DSM 15893</strain>
    </source>
</reference>
<dbReference type="PIRSF" id="PIRSF036893">
    <property type="entry name" value="Lipocalin_ApoD"/>
    <property type="match status" value="1"/>
</dbReference>
<evidence type="ECO:0000313" key="14">
    <source>
        <dbReference type="EMBL" id="SFO87222.1"/>
    </source>
</evidence>
<dbReference type="AlphaFoldDB" id="A0A1I5KQQ0"/>
<evidence type="ECO:0000256" key="2">
    <source>
        <dbReference type="ARBA" id="ARBA00006889"/>
    </source>
</evidence>
<dbReference type="Gene3D" id="2.40.128.20">
    <property type="match status" value="1"/>
</dbReference>
<keyword evidence="9 12" id="KW-0449">Lipoprotein</keyword>
<dbReference type="PANTHER" id="PTHR10612">
    <property type="entry name" value="APOLIPOPROTEIN D"/>
    <property type="match status" value="1"/>
</dbReference>
<dbReference type="GO" id="GO:0006950">
    <property type="term" value="P:response to stress"/>
    <property type="evidence" value="ECO:0007669"/>
    <property type="project" value="UniProtKB-ARBA"/>
</dbReference>
<dbReference type="InterPro" id="IPR047202">
    <property type="entry name" value="Lipocalin_Blc-like_dom"/>
</dbReference>
<feature type="signal peptide" evidence="12">
    <location>
        <begin position="1"/>
        <end position="19"/>
    </location>
</feature>
<keyword evidence="6 12" id="KW-0472">Membrane</keyword>
<keyword evidence="8 12" id="KW-0998">Cell outer membrane</keyword>
<feature type="chain" id="PRO_5013437797" description="Outer membrane lipoprotein Blc" evidence="12">
    <location>
        <begin position="20"/>
        <end position="171"/>
    </location>
</feature>
<dbReference type="Proteomes" id="UP000182692">
    <property type="component" value="Unassembled WGS sequence"/>
</dbReference>
<dbReference type="InterPro" id="IPR022272">
    <property type="entry name" value="Lipocalin_CS"/>
</dbReference>
<gene>
    <name evidence="14" type="ORF">SAMN03084138_00706</name>
</gene>
<keyword evidence="4 12" id="KW-0732">Signal</keyword>
<evidence type="ECO:0000256" key="3">
    <source>
        <dbReference type="ARBA" id="ARBA00011738"/>
    </source>
</evidence>
<dbReference type="GO" id="GO:0008289">
    <property type="term" value="F:lipid binding"/>
    <property type="evidence" value="ECO:0007669"/>
    <property type="project" value="UniProtKB-UniRule"/>
</dbReference>
<keyword evidence="7" id="KW-0564">Palmitate</keyword>
<dbReference type="GO" id="GO:0009279">
    <property type="term" value="C:cell outer membrane"/>
    <property type="evidence" value="ECO:0007669"/>
    <property type="project" value="UniProtKB-SubCell"/>
</dbReference>
<evidence type="ECO:0000256" key="11">
    <source>
        <dbReference type="ARBA" id="ARBA00071217"/>
    </source>
</evidence>
<dbReference type="GeneID" id="35872728"/>
<dbReference type="InterPro" id="IPR002446">
    <property type="entry name" value="Lipocalin_bac"/>
</dbReference>
<sequence>MIKKFAIVVALLVISGCHSVPEGVTPVAGFDKDRYLGKWYEIARLDHSFERGMSKVTAEYSLQEDGGIKVVNRGFKADEQAWSEAVGRAYFVDNDSVGHLEVSFFGPFFSSYVVFDLGKDYEYAFVSGYNTNYLWLLSRTPTVSDALLARFLRQAEEKGFDTEEVILSVQN</sequence>
<keyword evidence="5 12" id="KW-0446">Lipid-binding</keyword>
<dbReference type="EMBL" id="FOWR01000004">
    <property type="protein sequence ID" value="SFO87222.1"/>
    <property type="molecule type" value="Genomic_DNA"/>
</dbReference>
<dbReference type="Pfam" id="PF08212">
    <property type="entry name" value="Lipocalin_2"/>
    <property type="match status" value="1"/>
</dbReference>
<dbReference type="PROSITE" id="PS00213">
    <property type="entry name" value="LIPOCALIN"/>
    <property type="match status" value="1"/>
</dbReference>
<evidence type="ECO:0000256" key="1">
    <source>
        <dbReference type="ARBA" id="ARBA00004459"/>
    </source>
</evidence>
<proteinExistence type="inferred from homology"/>
<feature type="domain" description="Lipocalin/cytosolic fatty-acid binding" evidence="13">
    <location>
        <begin position="31"/>
        <end position="167"/>
    </location>
</feature>
<evidence type="ECO:0000256" key="7">
    <source>
        <dbReference type="ARBA" id="ARBA00023139"/>
    </source>
</evidence>
<evidence type="ECO:0000256" key="8">
    <source>
        <dbReference type="ARBA" id="ARBA00023237"/>
    </source>
</evidence>
<comment type="subcellular location">
    <subcellularLocation>
        <location evidence="1">Cell outer membrane</location>
        <topology evidence="1">Lipid-anchor</topology>
    </subcellularLocation>
</comment>
<dbReference type="InterPro" id="IPR022271">
    <property type="entry name" value="Lipocalin_ApoD"/>
</dbReference>
<evidence type="ECO:0000256" key="12">
    <source>
        <dbReference type="PIRNR" id="PIRNR036893"/>
    </source>
</evidence>
<evidence type="ECO:0000313" key="15">
    <source>
        <dbReference type="Proteomes" id="UP000182692"/>
    </source>
</evidence>